<accession>A0A222FJL0</accession>
<evidence type="ECO:0000313" key="6">
    <source>
        <dbReference type="Proteomes" id="UP000202440"/>
    </source>
</evidence>
<keyword evidence="3" id="KW-0804">Transcription</keyword>
<reference evidence="5 6" key="1">
    <citation type="submission" date="2017-07" db="EMBL/GenBank/DDBJ databases">
        <title>Annotated genome sequence of Bacterioplanes sanyensis isolated from Red Sea.</title>
        <authorList>
            <person name="Rehman Z.U."/>
        </authorList>
    </citation>
    <scope>NUCLEOTIDE SEQUENCE [LARGE SCALE GENOMIC DNA]</scope>
    <source>
        <strain evidence="5 6">NV9</strain>
    </source>
</reference>
<dbReference type="InterPro" id="IPR020449">
    <property type="entry name" value="Tscrpt_reg_AraC-type_HTH"/>
</dbReference>
<name>A0A222FJL0_9GAMM</name>
<dbReference type="GO" id="GO:0003700">
    <property type="term" value="F:DNA-binding transcription factor activity"/>
    <property type="evidence" value="ECO:0007669"/>
    <property type="project" value="InterPro"/>
</dbReference>
<keyword evidence="6" id="KW-1185">Reference proteome</keyword>
<feature type="domain" description="HTH araC/xylS-type" evidence="4">
    <location>
        <begin position="237"/>
        <end position="335"/>
    </location>
</feature>
<dbReference type="GO" id="GO:0005829">
    <property type="term" value="C:cytosol"/>
    <property type="evidence" value="ECO:0007669"/>
    <property type="project" value="TreeGrafter"/>
</dbReference>
<gene>
    <name evidence="5" type="ORF">CHH28_11360</name>
</gene>
<evidence type="ECO:0000256" key="3">
    <source>
        <dbReference type="ARBA" id="ARBA00023163"/>
    </source>
</evidence>
<dbReference type="Gene3D" id="1.10.10.60">
    <property type="entry name" value="Homeodomain-like"/>
    <property type="match status" value="1"/>
</dbReference>
<dbReference type="SUPFAM" id="SSF46689">
    <property type="entry name" value="Homeodomain-like"/>
    <property type="match status" value="1"/>
</dbReference>
<proteinExistence type="predicted"/>
<dbReference type="AlphaFoldDB" id="A0A222FJL0"/>
<protein>
    <submittedName>
        <fullName evidence="5">AraC family transcriptional regulator</fullName>
    </submittedName>
</protein>
<dbReference type="PANTHER" id="PTHR47894">
    <property type="entry name" value="HTH-TYPE TRANSCRIPTIONAL REGULATOR GADX"/>
    <property type="match status" value="1"/>
</dbReference>
<organism evidence="5 6">
    <name type="scientific">Bacterioplanes sanyensis</name>
    <dbReference type="NCBI Taxonomy" id="1249553"/>
    <lineage>
        <taxon>Bacteria</taxon>
        <taxon>Pseudomonadati</taxon>
        <taxon>Pseudomonadota</taxon>
        <taxon>Gammaproteobacteria</taxon>
        <taxon>Oceanospirillales</taxon>
        <taxon>Oceanospirillaceae</taxon>
        <taxon>Bacterioplanes</taxon>
    </lineage>
</organism>
<dbReference type="InterPro" id="IPR018060">
    <property type="entry name" value="HTH_AraC"/>
</dbReference>
<dbReference type="EMBL" id="CP022530">
    <property type="protein sequence ID" value="ASP39237.1"/>
    <property type="molecule type" value="Genomic_DNA"/>
</dbReference>
<evidence type="ECO:0000259" key="4">
    <source>
        <dbReference type="PROSITE" id="PS01124"/>
    </source>
</evidence>
<dbReference type="GO" id="GO:0000976">
    <property type="term" value="F:transcription cis-regulatory region binding"/>
    <property type="evidence" value="ECO:0007669"/>
    <property type="project" value="TreeGrafter"/>
</dbReference>
<dbReference type="RefSeq" id="WP_094060417.1">
    <property type="nucleotide sequence ID" value="NZ_CP022530.1"/>
</dbReference>
<dbReference type="InterPro" id="IPR032687">
    <property type="entry name" value="AraC-type_N"/>
</dbReference>
<dbReference type="KEGG" id="bsan:CHH28_11360"/>
<keyword evidence="2" id="KW-0238">DNA-binding</keyword>
<dbReference type="Pfam" id="PF12833">
    <property type="entry name" value="HTH_18"/>
    <property type="match status" value="1"/>
</dbReference>
<evidence type="ECO:0000256" key="2">
    <source>
        <dbReference type="ARBA" id="ARBA00023125"/>
    </source>
</evidence>
<dbReference type="PANTHER" id="PTHR47894:SF1">
    <property type="entry name" value="HTH-TYPE TRANSCRIPTIONAL REGULATOR VQSM"/>
    <property type="match status" value="1"/>
</dbReference>
<dbReference type="OrthoDB" id="5722175at2"/>
<dbReference type="PRINTS" id="PR00032">
    <property type="entry name" value="HTHARAC"/>
</dbReference>
<dbReference type="Pfam" id="PF12625">
    <property type="entry name" value="Arabinose_bd"/>
    <property type="match status" value="1"/>
</dbReference>
<dbReference type="Proteomes" id="UP000202440">
    <property type="component" value="Chromosome"/>
</dbReference>
<keyword evidence="1" id="KW-0805">Transcription regulation</keyword>
<dbReference type="PROSITE" id="PS01124">
    <property type="entry name" value="HTH_ARAC_FAMILY_2"/>
    <property type="match status" value="1"/>
</dbReference>
<dbReference type="InterPro" id="IPR009057">
    <property type="entry name" value="Homeodomain-like_sf"/>
</dbReference>
<dbReference type="SMART" id="SM00342">
    <property type="entry name" value="HTH_ARAC"/>
    <property type="match status" value="1"/>
</dbReference>
<sequence length="342" mass="38371">MPGFEPSTLAAWPLALCQALRHRHIAPEPLLQQVGLCERSLLSRPDERVEIARMTQLWQLAEQATADAAFGLSVSRHVQPMHLHAVGMLAMACSSLQQVLEKVVQYHDMVSNSAHVTLVHRPDSLGVQLTPLANVPLSPLALDAFMATLVRFANVISGMSGNDLLTEVALHRARPAQPQPWQQTYQVPVTFAQPQCVLWFRRSALQQQLIGDSELLAAHERRVQQYLQQRQQAGYGAKVQRVIGAMLAQGEPSQVQIAQQLNISERSLRRLLAQENTSFRHCLQQVRHTLACQRLRASDEDLTSIALQLGFSDSSNFSRSFLRWQGERPSQYRARCRQSEAV</sequence>
<evidence type="ECO:0000256" key="1">
    <source>
        <dbReference type="ARBA" id="ARBA00023015"/>
    </source>
</evidence>
<evidence type="ECO:0000313" key="5">
    <source>
        <dbReference type="EMBL" id="ASP39237.1"/>
    </source>
</evidence>